<accession>A0ABQ4SIX9</accession>
<comment type="caution">
    <text evidence="1">The sequence shown here is derived from an EMBL/GenBank/DDBJ whole genome shotgun (WGS) entry which is preliminary data.</text>
</comment>
<organism evidence="1 2">
    <name type="scientific">Methylobacterium isbiliense</name>
    <dbReference type="NCBI Taxonomy" id="315478"/>
    <lineage>
        <taxon>Bacteria</taxon>
        <taxon>Pseudomonadati</taxon>
        <taxon>Pseudomonadota</taxon>
        <taxon>Alphaproteobacteria</taxon>
        <taxon>Hyphomicrobiales</taxon>
        <taxon>Methylobacteriaceae</taxon>
        <taxon>Methylobacterium</taxon>
    </lineage>
</organism>
<protein>
    <recommendedName>
        <fullName evidence="3">BLUF domain-containing protein</fullName>
    </recommendedName>
</protein>
<name>A0ABQ4SIX9_9HYPH</name>
<proteinExistence type="predicted"/>
<sequence>MVSLEDEGDWRVLRFLPPYAERDEPDYLGALDAIGRTGRPFALLAVFGGEGRLSQAGERAQALWYKDSRDRIERDCRAIALVRPGATPRMQETFRKLWSMPLAVTPDEASARRFLAVRASGLAAPAAGHPDDSQEVR</sequence>
<evidence type="ECO:0000313" key="1">
    <source>
        <dbReference type="EMBL" id="GJE02383.1"/>
    </source>
</evidence>
<dbReference type="EMBL" id="BPQQ01000055">
    <property type="protein sequence ID" value="GJE02383.1"/>
    <property type="molecule type" value="Genomic_DNA"/>
</dbReference>
<dbReference type="Proteomes" id="UP001055153">
    <property type="component" value="Unassembled WGS sequence"/>
</dbReference>
<evidence type="ECO:0000313" key="2">
    <source>
        <dbReference type="Proteomes" id="UP001055153"/>
    </source>
</evidence>
<evidence type="ECO:0008006" key="3">
    <source>
        <dbReference type="Google" id="ProtNLM"/>
    </source>
</evidence>
<gene>
    <name evidence="1" type="ORF">GMJLKIPL_4330</name>
</gene>
<keyword evidence="2" id="KW-1185">Reference proteome</keyword>
<reference evidence="1" key="1">
    <citation type="journal article" date="2021" name="Front. Microbiol.">
        <title>Comprehensive Comparative Genomics and Phenotyping of Methylobacterium Species.</title>
        <authorList>
            <person name="Alessa O."/>
            <person name="Ogura Y."/>
            <person name="Fujitani Y."/>
            <person name="Takami H."/>
            <person name="Hayashi T."/>
            <person name="Sahin N."/>
            <person name="Tani A."/>
        </authorList>
    </citation>
    <scope>NUCLEOTIDE SEQUENCE</scope>
    <source>
        <strain evidence="1">DSM 17168</strain>
    </source>
</reference>
<dbReference type="RefSeq" id="WP_238238462.1">
    <property type="nucleotide sequence ID" value="NZ_BPQQ01000055.1"/>
</dbReference>
<reference evidence="1" key="2">
    <citation type="submission" date="2021-08" db="EMBL/GenBank/DDBJ databases">
        <authorList>
            <person name="Tani A."/>
            <person name="Ola A."/>
            <person name="Ogura Y."/>
            <person name="Katsura K."/>
            <person name="Hayashi T."/>
        </authorList>
    </citation>
    <scope>NUCLEOTIDE SEQUENCE</scope>
    <source>
        <strain evidence="1">DSM 17168</strain>
    </source>
</reference>